<dbReference type="Proteomes" id="UP000469763">
    <property type="component" value="Unassembled WGS sequence"/>
</dbReference>
<name>A0A7K3TFY5_9BIFI</name>
<dbReference type="GO" id="GO:0016787">
    <property type="term" value="F:hydrolase activity"/>
    <property type="evidence" value="ECO:0007669"/>
    <property type="project" value="UniProtKB-KW"/>
</dbReference>
<dbReference type="InterPro" id="IPR002018">
    <property type="entry name" value="CarbesteraseB"/>
</dbReference>
<protein>
    <recommendedName>
        <fullName evidence="3">Carboxylic ester hydrolase</fullName>
        <ecNumber evidence="3">3.1.1.-</ecNumber>
    </recommendedName>
</protein>
<accession>A0A7K3TFY5</accession>
<comment type="similarity">
    <text evidence="1 3">Belongs to the type-B carboxylesterase/lipase family.</text>
</comment>
<keyword evidence="2 3" id="KW-0378">Hydrolase</keyword>
<feature type="domain" description="Carboxylesterase type B" evidence="4">
    <location>
        <begin position="430"/>
        <end position="541"/>
    </location>
</feature>
<dbReference type="Gene3D" id="3.40.50.1820">
    <property type="entry name" value="alpha/beta hydrolase"/>
    <property type="match status" value="1"/>
</dbReference>
<evidence type="ECO:0000256" key="2">
    <source>
        <dbReference type="ARBA" id="ARBA00022801"/>
    </source>
</evidence>
<evidence type="ECO:0000259" key="4">
    <source>
        <dbReference type="Pfam" id="PF00135"/>
    </source>
</evidence>
<dbReference type="PANTHER" id="PTHR11559">
    <property type="entry name" value="CARBOXYLESTERASE"/>
    <property type="match status" value="1"/>
</dbReference>
<feature type="domain" description="Carboxylesterase type B" evidence="4">
    <location>
        <begin position="7"/>
        <end position="347"/>
    </location>
</feature>
<dbReference type="InterPro" id="IPR029058">
    <property type="entry name" value="AB_hydrolase_fold"/>
</dbReference>
<dbReference type="PROSITE" id="PS00122">
    <property type="entry name" value="CARBOXYLESTERASE_B_1"/>
    <property type="match status" value="1"/>
</dbReference>
<evidence type="ECO:0000313" key="5">
    <source>
        <dbReference type="EMBL" id="NEG77584.1"/>
    </source>
</evidence>
<dbReference type="OrthoDB" id="3199405at2"/>
<dbReference type="InterPro" id="IPR050309">
    <property type="entry name" value="Type-B_Carboxylest/Lipase"/>
</dbReference>
<dbReference type="EC" id="3.1.1.-" evidence="3"/>
<evidence type="ECO:0000256" key="1">
    <source>
        <dbReference type="ARBA" id="ARBA00005964"/>
    </source>
</evidence>
<dbReference type="InterPro" id="IPR019826">
    <property type="entry name" value="Carboxylesterase_B_AS"/>
</dbReference>
<proteinExistence type="inferred from homology"/>
<comment type="caution">
    <text evidence="5">The sequence shown here is derived from an EMBL/GenBank/DDBJ whole genome shotgun (WGS) entry which is preliminary data.</text>
</comment>
<evidence type="ECO:0000313" key="6">
    <source>
        <dbReference type="Proteomes" id="UP000469763"/>
    </source>
</evidence>
<reference evidence="5 6" key="1">
    <citation type="submission" date="2019-10" db="EMBL/GenBank/DDBJ databases">
        <title>Bifidobacterium from non-human primates.</title>
        <authorList>
            <person name="Modesto M."/>
        </authorList>
    </citation>
    <scope>NUCLEOTIDE SEQUENCE [LARGE SCALE GENOMIC DNA]</scope>
    <source>
        <strain evidence="5 6">TREC</strain>
    </source>
</reference>
<evidence type="ECO:0000256" key="3">
    <source>
        <dbReference type="RuleBase" id="RU361235"/>
    </source>
</evidence>
<dbReference type="SUPFAM" id="SSF53474">
    <property type="entry name" value="alpha/beta-Hydrolases"/>
    <property type="match status" value="1"/>
</dbReference>
<dbReference type="AlphaFoldDB" id="A0A7K3TFY5"/>
<organism evidence="5 6">
    <name type="scientific">Bifidobacterium avesanii</name>
    <dbReference type="NCBI Taxonomy" id="1798157"/>
    <lineage>
        <taxon>Bacteria</taxon>
        <taxon>Bacillati</taxon>
        <taxon>Actinomycetota</taxon>
        <taxon>Actinomycetes</taxon>
        <taxon>Bifidobacteriales</taxon>
        <taxon>Bifidobacteriaceae</taxon>
        <taxon>Bifidobacterium</taxon>
    </lineage>
</organism>
<sequence>MGIMVPRMVTIGQGALRGRACTDERISAFLGIPYGEPPVGDLRWRAPRPAAGWTGVRDAMEFGPAPIQATAAEDARGCSLGIEGEETSEDCLRLNVWTPAPIADGTADPDAKLPVMVWFYGGGNQYGSTADGRYRGEWLAGEGVVVVSVEYRTNVFGFFAHPRIDGRGDGPDGGDAPCANFGYLDQRLALLWVRRNIAAFGGDPGNVTIFGFSSGASSVVAHLCSPMSAGLFRRAISQSGAGVGQANRKLNTLAEARTIGERFVRDVLGARDLAQARTMDAHELLMAMIEQPPLLDGPYAFTGWDLMLNCPVCVDGRFLTMNIPKSFALGRVNPCDLIAGVTAEEFIAGPPDRSPRGLAAYAEETFGERASDYLDACRADGGATGCCTTGDGTTDGMTDGIGSAGGRGIDGGVSDGRATIGCDPTYNLFAAGNAAMCDLLLANTPVRPYFYRFSRTPGGDPDGHAGHGSELPYVFGSALACEPHRYDGADWDLSRAMRRYWANFAATGNPNGMRDGERGVRDLPRWERCSPGSRDAMDFGRSGPTMVRDWLKPTELVAAEWHAAHAAD</sequence>
<dbReference type="EMBL" id="WHZY01000001">
    <property type="protein sequence ID" value="NEG77584.1"/>
    <property type="molecule type" value="Genomic_DNA"/>
</dbReference>
<gene>
    <name evidence="5" type="ORF">GFD22_01010</name>
</gene>
<keyword evidence="6" id="KW-1185">Reference proteome</keyword>
<dbReference type="Pfam" id="PF00135">
    <property type="entry name" value="COesterase"/>
    <property type="match status" value="2"/>
</dbReference>